<sequence length="92" mass="10394">MHFQSGPQDHLGWPPLKGDIIQRENIKKAQLEKNKKGPLIVKASLLQQKGAPPGYRMILSHTVNKEDDQQMAARDGTSIQKESENPTDIYQM</sequence>
<feature type="region of interest" description="Disordered" evidence="1">
    <location>
        <begin position="64"/>
        <end position="92"/>
    </location>
</feature>
<gene>
    <name evidence="2" type="ORF">CEXT_774041</name>
</gene>
<comment type="caution">
    <text evidence="2">The sequence shown here is derived from an EMBL/GenBank/DDBJ whole genome shotgun (WGS) entry which is preliminary data.</text>
</comment>
<accession>A0AAV4NWE4</accession>
<evidence type="ECO:0000313" key="3">
    <source>
        <dbReference type="Proteomes" id="UP001054945"/>
    </source>
</evidence>
<reference evidence="2 3" key="1">
    <citation type="submission" date="2021-06" db="EMBL/GenBank/DDBJ databases">
        <title>Caerostris extrusa draft genome.</title>
        <authorList>
            <person name="Kono N."/>
            <person name="Arakawa K."/>
        </authorList>
    </citation>
    <scope>NUCLEOTIDE SEQUENCE [LARGE SCALE GENOMIC DNA]</scope>
</reference>
<dbReference type="EMBL" id="BPLR01021388">
    <property type="protein sequence ID" value="GIX89053.1"/>
    <property type="molecule type" value="Genomic_DNA"/>
</dbReference>
<keyword evidence="3" id="KW-1185">Reference proteome</keyword>
<name>A0AAV4NWE4_CAEEX</name>
<protein>
    <submittedName>
        <fullName evidence="2">Uncharacterized protein</fullName>
    </submittedName>
</protein>
<dbReference type="Proteomes" id="UP001054945">
    <property type="component" value="Unassembled WGS sequence"/>
</dbReference>
<dbReference type="AlphaFoldDB" id="A0AAV4NWE4"/>
<organism evidence="2 3">
    <name type="scientific">Caerostris extrusa</name>
    <name type="common">Bark spider</name>
    <name type="synonym">Caerostris bankana</name>
    <dbReference type="NCBI Taxonomy" id="172846"/>
    <lineage>
        <taxon>Eukaryota</taxon>
        <taxon>Metazoa</taxon>
        <taxon>Ecdysozoa</taxon>
        <taxon>Arthropoda</taxon>
        <taxon>Chelicerata</taxon>
        <taxon>Arachnida</taxon>
        <taxon>Araneae</taxon>
        <taxon>Araneomorphae</taxon>
        <taxon>Entelegynae</taxon>
        <taxon>Araneoidea</taxon>
        <taxon>Araneidae</taxon>
        <taxon>Caerostris</taxon>
    </lineage>
</organism>
<evidence type="ECO:0000313" key="2">
    <source>
        <dbReference type="EMBL" id="GIX89053.1"/>
    </source>
</evidence>
<evidence type="ECO:0000256" key="1">
    <source>
        <dbReference type="SAM" id="MobiDB-lite"/>
    </source>
</evidence>
<proteinExistence type="predicted"/>